<dbReference type="EMBL" id="LAZR01003590">
    <property type="protein sequence ID" value="KKN16685.1"/>
    <property type="molecule type" value="Genomic_DNA"/>
</dbReference>
<organism evidence="3">
    <name type="scientific">marine sediment metagenome</name>
    <dbReference type="NCBI Taxonomy" id="412755"/>
    <lineage>
        <taxon>unclassified sequences</taxon>
        <taxon>metagenomes</taxon>
        <taxon>ecological metagenomes</taxon>
    </lineage>
</organism>
<sequence>MSSKSQVFVIKTSPKTILDDYAKLMHMAKYQDRFPKDLRTIIKLNLSWSKFFPACSSPPWQVEGILKTMTEDGYDPKNLFTAENRTVVTNLSKGIRCNRWEPIIKKYGAWFVPLMRVKFISYDDALRSKFETLRDKELHVLDSKIFVNGFKIPGFYLGKPIIHLPTFKTHGHTGAVGGSLNQTNDQMKNGGITCSLKNAFGGLLTKRRHFSHQYLSEVLVDLLIIQKQIHPEIMAIVDGTVCGDGAGPRIMIPRIKNHILAGYDQVAVDTVVAKMMGFEPLKLPAIKLAHDEGLGCGDIDQIEIIGEDVSNINWKFEVKRSLVIWGDQMVRKGKLSFLHPLMHNKIFMALPILGSLIYHDMFWYPTIGKKRIKRFMKTKWGKMFENYPAESSGSINKYN</sequence>
<gene>
    <name evidence="3" type="ORF">LCGC14_0973480</name>
</gene>
<proteinExistence type="predicted"/>
<comment type="caution">
    <text evidence="3">The sequence shown here is derived from an EMBL/GenBank/DDBJ whole genome shotgun (WGS) entry which is preliminary data.</text>
</comment>
<evidence type="ECO:0000259" key="2">
    <source>
        <dbReference type="Pfam" id="PF04015"/>
    </source>
</evidence>
<dbReference type="InterPro" id="IPR007160">
    <property type="entry name" value="DUF362"/>
</dbReference>
<evidence type="ECO:0000256" key="1">
    <source>
        <dbReference type="SAM" id="Phobius"/>
    </source>
</evidence>
<keyword evidence="1" id="KW-0812">Transmembrane</keyword>
<protein>
    <recommendedName>
        <fullName evidence="2">DUF362 domain-containing protein</fullName>
    </recommendedName>
</protein>
<feature type="domain" description="DUF362" evidence="2">
    <location>
        <begin position="190"/>
        <end position="273"/>
    </location>
</feature>
<feature type="transmembrane region" description="Helical" evidence="1">
    <location>
        <begin position="346"/>
        <end position="367"/>
    </location>
</feature>
<reference evidence="3" key="1">
    <citation type="journal article" date="2015" name="Nature">
        <title>Complex archaea that bridge the gap between prokaryotes and eukaryotes.</title>
        <authorList>
            <person name="Spang A."/>
            <person name="Saw J.H."/>
            <person name="Jorgensen S.L."/>
            <person name="Zaremba-Niedzwiedzka K."/>
            <person name="Martijn J."/>
            <person name="Lind A.E."/>
            <person name="van Eijk R."/>
            <person name="Schleper C."/>
            <person name="Guy L."/>
            <person name="Ettema T.J."/>
        </authorList>
    </citation>
    <scope>NUCLEOTIDE SEQUENCE</scope>
</reference>
<accession>A0A0F9NAW5</accession>
<keyword evidence="1" id="KW-0472">Membrane</keyword>
<dbReference type="Pfam" id="PF04015">
    <property type="entry name" value="DUF362"/>
    <property type="match status" value="1"/>
</dbReference>
<keyword evidence="1" id="KW-1133">Transmembrane helix</keyword>
<name>A0A0F9NAW5_9ZZZZ</name>
<evidence type="ECO:0000313" key="3">
    <source>
        <dbReference type="EMBL" id="KKN16685.1"/>
    </source>
</evidence>
<dbReference type="AlphaFoldDB" id="A0A0F9NAW5"/>